<accession>A0A822MSA1</accession>
<protein>
    <submittedName>
        <fullName evidence="1">Uncharacterized protein</fullName>
    </submittedName>
</protein>
<dbReference type="EMBL" id="CCJV01000035">
    <property type="protein sequence ID" value="CDS98086.1"/>
    <property type="molecule type" value="Genomic_DNA"/>
</dbReference>
<evidence type="ECO:0000313" key="1">
    <source>
        <dbReference type="EMBL" id="CDS98086.1"/>
    </source>
</evidence>
<dbReference type="Proteomes" id="UP000049495">
    <property type="component" value="Unassembled WGS sequence"/>
</dbReference>
<reference evidence="2" key="1">
    <citation type="submission" date="2014-06" db="EMBL/GenBank/DDBJ databases">
        <authorList>
            <person name="Le Roux Frederique"/>
        </authorList>
    </citation>
    <scope>NUCLEOTIDE SEQUENCE [LARGE SCALE GENOMIC DNA]</scope>
    <source>
        <strain evidence="2">J5-5</strain>
    </source>
</reference>
<comment type="caution">
    <text evidence="1">The sequence shown here is derived from an EMBL/GenBank/DDBJ whole genome shotgun (WGS) entry which is preliminary data.</text>
</comment>
<sequence>MKLTEFIKLRYLYRRNRGMAFHLNYQTVKRDWREYTASLEIGISLEYLKTLPSSLSRK</sequence>
<evidence type="ECO:0000313" key="2">
    <source>
        <dbReference type="Proteomes" id="UP000049495"/>
    </source>
</evidence>
<gene>
    <name evidence="1" type="ORF">VCR5J5_130002</name>
</gene>
<organism evidence="1 2">
    <name type="scientific">Vibrio crassostreae</name>
    <dbReference type="NCBI Taxonomy" id="246167"/>
    <lineage>
        <taxon>Bacteria</taxon>
        <taxon>Pseudomonadati</taxon>
        <taxon>Pseudomonadota</taxon>
        <taxon>Gammaproteobacteria</taxon>
        <taxon>Vibrionales</taxon>
        <taxon>Vibrionaceae</taxon>
        <taxon>Vibrio</taxon>
    </lineage>
</organism>
<dbReference type="AlphaFoldDB" id="A0A822MSA1"/>
<proteinExistence type="predicted"/>
<name>A0A822MSA1_9VIBR</name>